<organism evidence="1 2">
    <name type="scientific">Persea americana</name>
    <name type="common">Avocado</name>
    <dbReference type="NCBI Taxonomy" id="3435"/>
    <lineage>
        <taxon>Eukaryota</taxon>
        <taxon>Viridiplantae</taxon>
        <taxon>Streptophyta</taxon>
        <taxon>Embryophyta</taxon>
        <taxon>Tracheophyta</taxon>
        <taxon>Spermatophyta</taxon>
        <taxon>Magnoliopsida</taxon>
        <taxon>Magnoliidae</taxon>
        <taxon>Laurales</taxon>
        <taxon>Lauraceae</taxon>
        <taxon>Persea</taxon>
    </lineage>
</organism>
<keyword evidence="2" id="KW-1185">Reference proteome</keyword>
<dbReference type="EMBL" id="CM056820">
    <property type="protein sequence ID" value="KAJ8616578.1"/>
    <property type="molecule type" value="Genomic_DNA"/>
</dbReference>
<evidence type="ECO:0000313" key="1">
    <source>
        <dbReference type="EMBL" id="KAJ8616578.1"/>
    </source>
</evidence>
<evidence type="ECO:0000313" key="2">
    <source>
        <dbReference type="Proteomes" id="UP001234297"/>
    </source>
</evidence>
<comment type="caution">
    <text evidence="1">The sequence shown here is derived from an EMBL/GenBank/DDBJ whole genome shotgun (WGS) entry which is preliminary data.</text>
</comment>
<name>A0ACC2K6B2_PERAE</name>
<gene>
    <name evidence="1" type="ORF">MRB53_035950</name>
</gene>
<proteinExistence type="predicted"/>
<dbReference type="Proteomes" id="UP001234297">
    <property type="component" value="Chromosome 12"/>
</dbReference>
<reference evidence="1 2" key="1">
    <citation type="journal article" date="2022" name="Hortic Res">
        <title>A haplotype resolved chromosomal level avocado genome allows analysis of novel avocado genes.</title>
        <authorList>
            <person name="Nath O."/>
            <person name="Fletcher S.J."/>
            <person name="Hayward A."/>
            <person name="Shaw L.M."/>
            <person name="Masouleh A.K."/>
            <person name="Furtado A."/>
            <person name="Henry R.J."/>
            <person name="Mitter N."/>
        </authorList>
    </citation>
    <scope>NUCLEOTIDE SEQUENCE [LARGE SCALE GENOMIC DNA]</scope>
    <source>
        <strain evidence="2">cv. Hass</strain>
    </source>
</reference>
<accession>A0ACC2K6B2</accession>
<sequence>MAPEYAMHGYLTDKADVYSFGVVTLEIVSGKNITSFRPKGDHIHLVDWAYVLQAKGNLLELVDLKLGPEFKKDEAVRMINVALLCTNSSPTLRPTMSAVVSMLEGHAVIQEVVSDPSLSVTDHYEQVQTQSLSTSQTLITSVDHPWTDSSTSAQDLYPVSLSSQYLSNRE</sequence>
<protein>
    <submittedName>
        <fullName evidence="1">Uncharacterized protein</fullName>
    </submittedName>
</protein>